<dbReference type="CDD" id="cd06849">
    <property type="entry name" value="lipoyl_domain"/>
    <property type="match status" value="1"/>
</dbReference>
<dbReference type="Pfam" id="PF00364">
    <property type="entry name" value="Biotin_lipoyl"/>
    <property type="match status" value="1"/>
</dbReference>
<gene>
    <name evidence="4" type="ORF">DFR35_1310</name>
</gene>
<feature type="domain" description="Lipoyl-binding" evidence="3">
    <location>
        <begin position="2"/>
        <end position="85"/>
    </location>
</feature>
<dbReference type="SUPFAM" id="SSF51230">
    <property type="entry name" value="Single hybrid motif"/>
    <property type="match status" value="1"/>
</dbReference>
<dbReference type="PROSITE" id="PS50968">
    <property type="entry name" value="BIOTINYL_LIPOYL"/>
    <property type="match status" value="1"/>
</dbReference>
<evidence type="ECO:0000256" key="1">
    <source>
        <dbReference type="ARBA" id="ARBA00001938"/>
    </source>
</evidence>
<dbReference type="InterPro" id="IPR011053">
    <property type="entry name" value="Single_hybrid_motif"/>
</dbReference>
<dbReference type="InterPro" id="IPR003016">
    <property type="entry name" value="2-oxoA_DH_lipoyl-BS"/>
</dbReference>
<proteinExistence type="predicted"/>
<keyword evidence="2" id="KW-0450">Lipoyl</keyword>
<dbReference type="PROSITE" id="PS00189">
    <property type="entry name" value="LIPOYL"/>
    <property type="match status" value="1"/>
</dbReference>
<organism evidence="4 5">
    <name type="scientific">Sulfurisoma sediminicola</name>
    <dbReference type="NCBI Taxonomy" id="1381557"/>
    <lineage>
        <taxon>Bacteria</taxon>
        <taxon>Pseudomonadati</taxon>
        <taxon>Pseudomonadota</taxon>
        <taxon>Betaproteobacteria</taxon>
        <taxon>Nitrosomonadales</taxon>
        <taxon>Sterolibacteriaceae</taxon>
        <taxon>Sulfurisoma</taxon>
    </lineage>
</organism>
<dbReference type="RefSeq" id="WP_207855876.1">
    <property type="nucleotide sequence ID" value="NZ_BHVV01000006.1"/>
</dbReference>
<dbReference type="Proteomes" id="UP000268908">
    <property type="component" value="Unassembled WGS sequence"/>
</dbReference>
<sequence length="88" mass="9477">MIREVRMPKYPECWETCGDCGSGDIVVQEVHVQPGETIRADDNLITLETGKVALDIPSPLAGRIVEVRVAEGETLAEGQVIATVDVAD</sequence>
<evidence type="ECO:0000313" key="4">
    <source>
        <dbReference type="EMBL" id="RLJ64669.1"/>
    </source>
</evidence>
<dbReference type="AlphaFoldDB" id="A0A497XD96"/>
<evidence type="ECO:0000313" key="5">
    <source>
        <dbReference type="Proteomes" id="UP000268908"/>
    </source>
</evidence>
<comment type="cofactor">
    <cofactor evidence="1">
        <name>(R)-lipoate</name>
        <dbReference type="ChEBI" id="CHEBI:83088"/>
    </cofactor>
</comment>
<comment type="caution">
    <text evidence="4">The sequence shown here is derived from an EMBL/GenBank/DDBJ whole genome shotgun (WGS) entry which is preliminary data.</text>
</comment>
<name>A0A497XD96_9PROT</name>
<evidence type="ECO:0000259" key="3">
    <source>
        <dbReference type="PROSITE" id="PS50968"/>
    </source>
</evidence>
<dbReference type="Gene3D" id="2.40.50.100">
    <property type="match status" value="1"/>
</dbReference>
<reference evidence="4 5" key="1">
    <citation type="submission" date="2018-10" db="EMBL/GenBank/DDBJ databases">
        <title>Genomic Encyclopedia of Type Strains, Phase IV (KMG-IV): sequencing the most valuable type-strain genomes for metagenomic binning, comparative biology and taxonomic classification.</title>
        <authorList>
            <person name="Goeker M."/>
        </authorList>
    </citation>
    <scope>NUCLEOTIDE SEQUENCE [LARGE SCALE GENOMIC DNA]</scope>
    <source>
        <strain evidence="4 5">DSM 26916</strain>
    </source>
</reference>
<keyword evidence="5" id="KW-1185">Reference proteome</keyword>
<accession>A0A497XD96</accession>
<dbReference type="InterPro" id="IPR000089">
    <property type="entry name" value="Biotin_lipoyl"/>
</dbReference>
<protein>
    <submittedName>
        <fullName evidence="4">Biotin-dependent enzyme</fullName>
    </submittedName>
</protein>
<dbReference type="EMBL" id="RCCI01000005">
    <property type="protein sequence ID" value="RLJ64669.1"/>
    <property type="molecule type" value="Genomic_DNA"/>
</dbReference>
<evidence type="ECO:0000256" key="2">
    <source>
        <dbReference type="ARBA" id="ARBA00022823"/>
    </source>
</evidence>